<sequence>MNSELDHGLAGDPLPDSLVTRALLPGRPGYSRYTAGFFRSARPGLVLRPQSPGEVQDAVRYARRHRDVPLGILSGGHGISGRSLNDGGIVIAVDALNEITVLEGNRARLGPGARWGDVAAALAPHGLSLSAGDSGSVGVGGLATAGGIGWLVREHGLTIDHLRSVDVVTADGGLVHASADEHPDLFWAMRGAGANYGIAVSFEFDLDPIGPQVGFAMLVYTPDDIAAFLQAWGTMIENSHPTVTGTLILSPGGQGTSPAQALIVVDADDPDTVMERLQPFAALAPLANQSVQLMPYPALLSQPAEQHGRGEPHGHSGLARHLTPALAEGLAHLLASNSSFFLTVRSAGGAVADTPADATAYAWRKANFLIATLGGGSADFETRWTGLLAHFEGMYLSFETDTGPGVLARAFPPAHLTRLRTLKQAWDPSGLFRDNFFIDPATAAPTHQHNI</sequence>
<dbReference type="InterPro" id="IPR006094">
    <property type="entry name" value="Oxid_FAD_bind_N"/>
</dbReference>
<evidence type="ECO:0000256" key="5">
    <source>
        <dbReference type="ARBA" id="ARBA00023002"/>
    </source>
</evidence>
<dbReference type="Gene3D" id="3.30.465.10">
    <property type="match status" value="1"/>
</dbReference>
<feature type="domain" description="FAD-binding PCMH-type" evidence="6">
    <location>
        <begin position="38"/>
        <end position="209"/>
    </location>
</feature>
<dbReference type="SUPFAM" id="SSF56176">
    <property type="entry name" value="FAD-binding/transporter-associated domain-like"/>
    <property type="match status" value="1"/>
</dbReference>
<organism evidence="7 8">
    <name type="scientific">Conyzicola nivalis</name>
    <dbReference type="NCBI Taxonomy" id="1477021"/>
    <lineage>
        <taxon>Bacteria</taxon>
        <taxon>Bacillati</taxon>
        <taxon>Actinomycetota</taxon>
        <taxon>Actinomycetes</taxon>
        <taxon>Micrococcales</taxon>
        <taxon>Microbacteriaceae</taxon>
        <taxon>Conyzicola</taxon>
    </lineage>
</organism>
<dbReference type="EMBL" id="BMGB01000001">
    <property type="protein sequence ID" value="GGB02571.1"/>
    <property type="molecule type" value="Genomic_DNA"/>
</dbReference>
<comment type="caution">
    <text evidence="7">The sequence shown here is derived from an EMBL/GenBank/DDBJ whole genome shotgun (WGS) entry which is preliminary data.</text>
</comment>
<dbReference type="InterPro" id="IPR016166">
    <property type="entry name" value="FAD-bd_PCMH"/>
</dbReference>
<reference evidence="7" key="2">
    <citation type="submission" date="2020-09" db="EMBL/GenBank/DDBJ databases">
        <authorList>
            <person name="Sun Q."/>
            <person name="Zhou Y."/>
        </authorList>
    </citation>
    <scope>NUCLEOTIDE SEQUENCE</scope>
    <source>
        <strain evidence="7">CGMCC 1.12813</strain>
    </source>
</reference>
<accession>A0A916WJ53</accession>
<gene>
    <name evidence="7" type="ORF">GCM10010979_16500</name>
</gene>
<dbReference type="GO" id="GO:0016491">
    <property type="term" value="F:oxidoreductase activity"/>
    <property type="evidence" value="ECO:0007669"/>
    <property type="project" value="UniProtKB-KW"/>
</dbReference>
<dbReference type="Pfam" id="PF01565">
    <property type="entry name" value="FAD_binding_4"/>
    <property type="match status" value="1"/>
</dbReference>
<evidence type="ECO:0000256" key="1">
    <source>
        <dbReference type="ARBA" id="ARBA00001974"/>
    </source>
</evidence>
<evidence type="ECO:0000259" key="6">
    <source>
        <dbReference type="PROSITE" id="PS51387"/>
    </source>
</evidence>
<dbReference type="InterPro" id="IPR016169">
    <property type="entry name" value="FAD-bd_PCMH_sub2"/>
</dbReference>
<dbReference type="InterPro" id="IPR036318">
    <property type="entry name" value="FAD-bd_PCMH-like_sf"/>
</dbReference>
<keyword evidence="8" id="KW-1185">Reference proteome</keyword>
<evidence type="ECO:0000256" key="4">
    <source>
        <dbReference type="ARBA" id="ARBA00022827"/>
    </source>
</evidence>
<dbReference type="InterPro" id="IPR016167">
    <property type="entry name" value="FAD-bd_PCMH_sub1"/>
</dbReference>
<dbReference type="Proteomes" id="UP000606922">
    <property type="component" value="Unassembled WGS sequence"/>
</dbReference>
<comment type="cofactor">
    <cofactor evidence="1">
        <name>FAD</name>
        <dbReference type="ChEBI" id="CHEBI:57692"/>
    </cofactor>
</comment>
<protein>
    <submittedName>
        <fullName evidence="7">FAD-binding protein</fullName>
    </submittedName>
</protein>
<dbReference type="GO" id="GO:0071949">
    <property type="term" value="F:FAD binding"/>
    <property type="evidence" value="ECO:0007669"/>
    <property type="project" value="InterPro"/>
</dbReference>
<dbReference type="PANTHER" id="PTHR42973">
    <property type="entry name" value="BINDING OXIDOREDUCTASE, PUTATIVE (AFU_ORTHOLOGUE AFUA_1G17690)-RELATED"/>
    <property type="match status" value="1"/>
</dbReference>
<name>A0A916WJ53_9MICO</name>
<evidence type="ECO:0000256" key="3">
    <source>
        <dbReference type="ARBA" id="ARBA00022630"/>
    </source>
</evidence>
<reference evidence="7" key="1">
    <citation type="journal article" date="2014" name="Int. J. Syst. Evol. Microbiol.">
        <title>Complete genome sequence of Corynebacterium casei LMG S-19264T (=DSM 44701T), isolated from a smear-ripened cheese.</title>
        <authorList>
            <consortium name="US DOE Joint Genome Institute (JGI-PGF)"/>
            <person name="Walter F."/>
            <person name="Albersmeier A."/>
            <person name="Kalinowski J."/>
            <person name="Ruckert C."/>
        </authorList>
    </citation>
    <scope>NUCLEOTIDE SEQUENCE</scope>
    <source>
        <strain evidence="7">CGMCC 1.12813</strain>
    </source>
</reference>
<evidence type="ECO:0000313" key="7">
    <source>
        <dbReference type="EMBL" id="GGB02571.1"/>
    </source>
</evidence>
<dbReference type="Gene3D" id="3.30.43.10">
    <property type="entry name" value="Uridine Diphospho-n-acetylenolpyruvylglucosamine Reductase, domain 2"/>
    <property type="match status" value="1"/>
</dbReference>
<evidence type="ECO:0000313" key="8">
    <source>
        <dbReference type="Proteomes" id="UP000606922"/>
    </source>
</evidence>
<proteinExistence type="inferred from homology"/>
<dbReference type="InterPro" id="IPR006093">
    <property type="entry name" value="Oxy_OxRdtase_FAD_BS"/>
</dbReference>
<dbReference type="PANTHER" id="PTHR42973:SF39">
    <property type="entry name" value="FAD-BINDING PCMH-TYPE DOMAIN-CONTAINING PROTEIN"/>
    <property type="match status" value="1"/>
</dbReference>
<keyword evidence="5" id="KW-0560">Oxidoreductase</keyword>
<evidence type="ECO:0000256" key="2">
    <source>
        <dbReference type="ARBA" id="ARBA00005466"/>
    </source>
</evidence>
<dbReference type="PROSITE" id="PS00862">
    <property type="entry name" value="OX2_COVAL_FAD"/>
    <property type="match status" value="1"/>
</dbReference>
<dbReference type="PROSITE" id="PS51387">
    <property type="entry name" value="FAD_PCMH"/>
    <property type="match status" value="1"/>
</dbReference>
<dbReference type="AlphaFoldDB" id="A0A916WJ53"/>
<keyword evidence="4" id="KW-0274">FAD</keyword>
<keyword evidence="3" id="KW-0285">Flavoprotein</keyword>
<dbReference type="InterPro" id="IPR050416">
    <property type="entry name" value="FAD-linked_Oxidoreductase"/>
</dbReference>
<comment type="similarity">
    <text evidence="2">Belongs to the oxygen-dependent FAD-linked oxidoreductase family.</text>
</comment>
<dbReference type="Gene3D" id="3.40.462.20">
    <property type="match status" value="1"/>
</dbReference>